<organism evidence="6 7">
    <name type="scientific">Calothrix parietina FACHB-288</name>
    <dbReference type="NCBI Taxonomy" id="2692896"/>
    <lineage>
        <taxon>Bacteria</taxon>
        <taxon>Bacillati</taxon>
        <taxon>Cyanobacteriota</taxon>
        <taxon>Cyanophyceae</taxon>
        <taxon>Nostocales</taxon>
        <taxon>Calotrichaceae</taxon>
        <taxon>Calothrix</taxon>
    </lineage>
</organism>
<evidence type="ECO:0000259" key="5">
    <source>
        <dbReference type="Pfam" id="PF08479"/>
    </source>
</evidence>
<evidence type="ECO:0000256" key="2">
    <source>
        <dbReference type="ARBA" id="ARBA00022692"/>
    </source>
</evidence>
<dbReference type="PANTHER" id="PTHR34597">
    <property type="entry name" value="SLR1661 PROTEIN"/>
    <property type="match status" value="1"/>
</dbReference>
<dbReference type="Pfam" id="PF08479">
    <property type="entry name" value="POTRA_2"/>
    <property type="match status" value="1"/>
</dbReference>
<accession>A0ABR8AIU3</accession>
<keyword evidence="2" id="KW-0812">Transmembrane</keyword>
<dbReference type="InterPro" id="IPR013686">
    <property type="entry name" value="Polypept-transport_assoc_ShlB"/>
</dbReference>
<name>A0ABR8AIU3_9CYAN</name>
<dbReference type="Gene3D" id="2.40.160.50">
    <property type="entry name" value="membrane protein fhac: a member of the omp85/tpsb transporter family"/>
    <property type="match status" value="1"/>
</dbReference>
<keyword evidence="1" id="KW-0472">Membrane</keyword>
<proteinExistence type="predicted"/>
<keyword evidence="3" id="KW-0998">Cell outer membrane</keyword>
<dbReference type="Pfam" id="PF03865">
    <property type="entry name" value="ShlB"/>
    <property type="match status" value="1"/>
</dbReference>
<protein>
    <submittedName>
        <fullName evidence="6">ShlB/FhaC/HecB family hemolysin secretion/activation protein</fullName>
    </submittedName>
</protein>
<dbReference type="InterPro" id="IPR005565">
    <property type="entry name" value="Hemolysn_activator_HlyB_C"/>
</dbReference>
<dbReference type="RefSeq" id="WP_190550181.1">
    <property type="nucleotide sequence ID" value="NZ_CAWPNO010000109.1"/>
</dbReference>
<gene>
    <name evidence="6" type="ORF">H6G24_31625</name>
</gene>
<comment type="caution">
    <text evidence="6">The sequence shown here is derived from an EMBL/GenBank/DDBJ whole genome shotgun (WGS) entry which is preliminary data.</text>
</comment>
<evidence type="ECO:0000256" key="1">
    <source>
        <dbReference type="ARBA" id="ARBA00022452"/>
    </source>
</evidence>
<keyword evidence="7" id="KW-1185">Reference proteome</keyword>
<evidence type="ECO:0000313" key="7">
    <source>
        <dbReference type="Proteomes" id="UP000658514"/>
    </source>
</evidence>
<feature type="domain" description="Haemolysin activator HlyB C-terminal" evidence="4">
    <location>
        <begin position="233"/>
        <end position="550"/>
    </location>
</feature>
<dbReference type="Gene3D" id="3.10.20.310">
    <property type="entry name" value="membrane protein fhac"/>
    <property type="match status" value="1"/>
</dbReference>
<evidence type="ECO:0000256" key="3">
    <source>
        <dbReference type="ARBA" id="ARBA00023237"/>
    </source>
</evidence>
<dbReference type="InterPro" id="IPR051544">
    <property type="entry name" value="TPS_OM_transporter"/>
</dbReference>
<dbReference type="Proteomes" id="UP000658514">
    <property type="component" value="Unassembled WGS sequence"/>
</dbReference>
<feature type="domain" description="Polypeptide-transport-associated ShlB-type" evidence="5">
    <location>
        <begin position="106"/>
        <end position="162"/>
    </location>
</feature>
<evidence type="ECO:0000313" key="6">
    <source>
        <dbReference type="EMBL" id="MBD2199970.1"/>
    </source>
</evidence>
<sequence length="594" mass="66030">MKYWRLLQSLLLIYSISIVDGSIVKAKANSENKSDRILQILHQVKNQTLDLTFKKNYVSNQIPSKTNVSETSLAETPKQEPESKPKQLCPIAKNSVVNRIPPIVGNVTIRGSSIFDQKDFAEAAKKLDSQNLAFPKQLAEAIIKLYLDKGYITSTAVVNPEKKDEIKVIEGQIKEITVDGNQRLSKSYICNRILLGIGIPLNTNQLEDQLKILRTDPLFKNVEATLIPSGEDGLSNLQIVVQEANSFNSSFTIDNNSPPSVGSERIGVDLNYRNLTGIGDEITGSYYRSLTGGSEVLSFTYQVAINAKNGTLTLRTTFDQNNITQSPFDELGIRGNQQAYEISYRQPLVRNPTEEFALSLGFAFQEGQTFIFNELPNPFGIGPDADGVSRTSVIKFSQDYTKRDPQGAWSVRSQFNFGIGLFNATINESPIPDGNFFSWIGQVQRVQRLSENHLLLILADLQLTPDSLLPSQQFVMGGSQSVRGYRQNSRFGDNGFRLSIEDRITLQRDASAAPTIQLIPFVDLGAVWNKSDNPNKLPEQTFIASGGLGLLWNQPLGIDGLSLRIDYGLPFINLSDKGNNLQDDGLYFSLRYRP</sequence>
<keyword evidence="1" id="KW-1134">Transmembrane beta strand</keyword>
<dbReference type="EMBL" id="JACJQH010000072">
    <property type="protein sequence ID" value="MBD2199970.1"/>
    <property type="molecule type" value="Genomic_DNA"/>
</dbReference>
<evidence type="ECO:0000259" key="4">
    <source>
        <dbReference type="Pfam" id="PF03865"/>
    </source>
</evidence>
<reference evidence="6 7" key="1">
    <citation type="journal article" date="2020" name="ISME J.">
        <title>Comparative genomics reveals insights into cyanobacterial evolution and habitat adaptation.</title>
        <authorList>
            <person name="Chen M.Y."/>
            <person name="Teng W.K."/>
            <person name="Zhao L."/>
            <person name="Hu C.X."/>
            <person name="Zhou Y.K."/>
            <person name="Han B.P."/>
            <person name="Song L.R."/>
            <person name="Shu W.S."/>
        </authorList>
    </citation>
    <scope>NUCLEOTIDE SEQUENCE [LARGE SCALE GENOMIC DNA]</scope>
    <source>
        <strain evidence="6 7">FACHB-288</strain>
    </source>
</reference>
<dbReference type="PANTHER" id="PTHR34597:SF3">
    <property type="entry name" value="OUTER MEMBRANE TRANSPORTER CDIB"/>
    <property type="match status" value="1"/>
</dbReference>